<sequence length="1206" mass="129907">MKRLLIVGCGGSGGAALAYMMDQLRSDLAGHGIHRLPAGWQFVHLDVPTSPSRVEGVGNVRDQGGVYVGTGPESDSYKVLDNAMTQRLATNQAVDGIATWAPRDPDSVYTPLSTGAGQYRSLGRMITLSRVGQVRDALQQAWDRLYLNSTDTEMRSLSIPGAGTYSPDDQPIVLVVSSMAGGAGASMALDVCRILTLVQGVDPRLMAVFMVTPDIFETLPSSAVTGTRANALAMLGEIVAAQTGSARESDVALLRALGYERGEGERIPFARVFPVGRYVGAQRTVFGDGTPNAVYRGLGRGLAGLTMSGPALQQFVEWDLTNGVGDQGSLEFLGWGNRQWNNIPWGTFGYASLSMGRDRYAEYAAQRLARSSADKLLHGHLQPGNSASDEEQVNAILDNQWGNICRQLGLPEGAGGNLVGQWLASPAVLSHEQVSTHGMQIVNAAVRPRIDQNPGVNGEQWAASVYRVLGEQRDTVKGAAATTAYSVAYTWHQNFANALTFVTTEAIAMLGLPYATGLVKRVSRLMSDVILPESQQLSGYAPGDVVEVSPEVARTLASLKGTLTNPAGVSEQVLDGLRGPVQQEIYASLATRVADAASAIVGEILDPLITGLNESQTLLRQAAAAPRRETGLAHLQTTEYAAWPSDNDERVAERFSEADNEVMLTRSGEFKQRYEIDLPSSIGAQTSDPHTFRMAVGRAAHQVITGHWTTVGGTRAPGDVQPTVERTSAWVSRAFPRHPESGETLIASPATFDIHIRPGELLSRAREFVARPGEAFHRFCSVSLREYVTGRTSSDAQVAESELAARRRDLLLRFGEAVSLARPLASVNENAMQAIHGVSEMMYRYKFSAVPFHSLTVADELSTTLGQQMRVDKNSVRALEGALTDEANIKRIDIFGSYPNYSPLAYDAVVEAASRQWLESSAAERKAFWTHRRARPLAASLPMHVDERRAMVGGWILGRALGLVSVPEAPFTQAAQVWDGENKRWLPFPAQLLTPPSEFLAEYDWLPAILESVLLAIANSHQPPAMSSMHPYRALRRVYDAAAQNTTSGMDRDQLAARRNIAGWLRSGDLGTGIASVIADTGPGSDIATRAERLTAYLTEYRTFVGAHFMRPGDGGTDGHPPAPGGGVFSVISVREQASKTPIFRDLAPDVYWVTSELLALIPAAVADAERPIAPDTPSPVPVQGRENDWSAPSMDFGSASGGSIF</sequence>
<proteinExistence type="predicted"/>
<dbReference type="InterPro" id="IPR036525">
    <property type="entry name" value="Tubulin/FtsZ_GTPase_sf"/>
</dbReference>
<keyword evidence="3" id="KW-1185">Reference proteome</keyword>
<protein>
    <recommendedName>
        <fullName evidence="4">Tubulin-like protein</fullName>
    </recommendedName>
</protein>
<dbReference type="AlphaFoldDB" id="A0A7K3LR95"/>
<feature type="region of interest" description="Disordered" evidence="1">
    <location>
        <begin position="1171"/>
        <end position="1206"/>
    </location>
</feature>
<dbReference type="InterPro" id="IPR025904">
    <property type="entry name" value="Tubulin-like"/>
</dbReference>
<organism evidence="2 3">
    <name type="scientific">Gordonia desulfuricans</name>
    <dbReference type="NCBI Taxonomy" id="89051"/>
    <lineage>
        <taxon>Bacteria</taxon>
        <taxon>Bacillati</taxon>
        <taxon>Actinomycetota</taxon>
        <taxon>Actinomycetes</taxon>
        <taxon>Mycobacteriales</taxon>
        <taxon>Gordoniaceae</taxon>
        <taxon>Gordonia</taxon>
    </lineage>
</organism>
<dbReference type="RefSeq" id="WP_059036586.1">
    <property type="nucleotide sequence ID" value="NZ_JAADZU010000046.1"/>
</dbReference>
<dbReference type="Pfam" id="PF13809">
    <property type="entry name" value="Tubulin_2"/>
    <property type="match status" value="1"/>
</dbReference>
<dbReference type="Gene3D" id="3.40.50.1440">
    <property type="entry name" value="Tubulin/FtsZ, GTPase domain"/>
    <property type="match status" value="1"/>
</dbReference>
<accession>A0A7K3LR95</accession>
<dbReference type="EMBL" id="JAADZU010000046">
    <property type="protein sequence ID" value="NDK90759.1"/>
    <property type="molecule type" value="Genomic_DNA"/>
</dbReference>
<comment type="caution">
    <text evidence="2">The sequence shown here is derived from an EMBL/GenBank/DDBJ whole genome shotgun (WGS) entry which is preliminary data.</text>
</comment>
<dbReference type="Proteomes" id="UP000466307">
    <property type="component" value="Unassembled WGS sequence"/>
</dbReference>
<name>A0A7K3LR95_9ACTN</name>
<gene>
    <name evidence="2" type="ORF">GYA93_14380</name>
</gene>
<evidence type="ECO:0008006" key="4">
    <source>
        <dbReference type="Google" id="ProtNLM"/>
    </source>
</evidence>
<evidence type="ECO:0000313" key="2">
    <source>
        <dbReference type="EMBL" id="NDK90759.1"/>
    </source>
</evidence>
<evidence type="ECO:0000256" key="1">
    <source>
        <dbReference type="SAM" id="MobiDB-lite"/>
    </source>
</evidence>
<evidence type="ECO:0000313" key="3">
    <source>
        <dbReference type="Proteomes" id="UP000466307"/>
    </source>
</evidence>
<reference evidence="2 3" key="1">
    <citation type="submission" date="2020-01" db="EMBL/GenBank/DDBJ databases">
        <title>Investigation of new actinobacteria for the biodesulphurisation of diesel fuel.</title>
        <authorList>
            <person name="Athi Narayanan S.M."/>
        </authorList>
    </citation>
    <scope>NUCLEOTIDE SEQUENCE [LARGE SCALE GENOMIC DNA]</scope>
    <source>
        <strain evidence="2 3">213E</strain>
    </source>
</reference>